<gene>
    <name evidence="1" type="ORF">PCOR1329_LOCUS60040</name>
</gene>
<comment type="caution">
    <text evidence="1">The sequence shown here is derived from an EMBL/GenBank/DDBJ whole genome shotgun (WGS) entry which is preliminary data.</text>
</comment>
<sequence length="166" mass="18148">MVYRSPWLQRLPRVCLDPERESGYAVGECLVALESDAARARRVDAALSRIFSAMVEQQASFVPAGQGAQGAPGPRCSSWCLVRWQRSAEGVILRGLVQETLRKSTYEEALARAKGLSAGKAAPQRLHVVPLDKVRRTKRIGALEFVEEGPLGDACEADIANRTTRS</sequence>
<evidence type="ECO:0000313" key="1">
    <source>
        <dbReference type="EMBL" id="CAK0875355.1"/>
    </source>
</evidence>
<dbReference type="Proteomes" id="UP001189429">
    <property type="component" value="Unassembled WGS sequence"/>
</dbReference>
<organism evidence="1 2">
    <name type="scientific">Prorocentrum cordatum</name>
    <dbReference type="NCBI Taxonomy" id="2364126"/>
    <lineage>
        <taxon>Eukaryota</taxon>
        <taxon>Sar</taxon>
        <taxon>Alveolata</taxon>
        <taxon>Dinophyceae</taxon>
        <taxon>Prorocentrales</taxon>
        <taxon>Prorocentraceae</taxon>
        <taxon>Prorocentrum</taxon>
    </lineage>
</organism>
<name>A0ABN9VS46_9DINO</name>
<evidence type="ECO:0000313" key="2">
    <source>
        <dbReference type="Proteomes" id="UP001189429"/>
    </source>
</evidence>
<proteinExistence type="predicted"/>
<protein>
    <submittedName>
        <fullName evidence="1">Uncharacterized protein</fullName>
    </submittedName>
</protein>
<keyword evidence="2" id="KW-1185">Reference proteome</keyword>
<dbReference type="EMBL" id="CAUYUJ010017504">
    <property type="protein sequence ID" value="CAK0875355.1"/>
    <property type="molecule type" value="Genomic_DNA"/>
</dbReference>
<reference evidence="1" key="1">
    <citation type="submission" date="2023-10" db="EMBL/GenBank/DDBJ databases">
        <authorList>
            <person name="Chen Y."/>
            <person name="Shah S."/>
            <person name="Dougan E. K."/>
            <person name="Thang M."/>
            <person name="Chan C."/>
        </authorList>
    </citation>
    <scope>NUCLEOTIDE SEQUENCE [LARGE SCALE GENOMIC DNA]</scope>
</reference>
<accession>A0ABN9VS46</accession>